<dbReference type="PANTHER" id="PTHR22642">
    <property type="entry name" value="IMIDAZOLONEPROPIONASE"/>
    <property type="match status" value="1"/>
</dbReference>
<accession>A0AB39HL71</accession>
<sequence length="540" mass="60339">MKEIALINGNIITLDEQVPEAEAVYIQDGKIVKVGDQQDIDSYITNDTEVIDLQGKTVLPGFIESHTHPLSFGIGSVFELDCRASAVGSIEEMKSKLQEHANQHQDHEWIYGYGWNENKLTEKQVPTKWDLDDAVPDRPVVLRRTCGHIYVANSKALELAGINQDTPDPPGGRIVRDSTTNEPTGVLEESANLLLPKPKYSLADAAEGLRHVQDYCLRHGITTIHEALIGKPFDYQVYQHAQRNNELDVRFRLWFWAIKNEERYGFLDSMIGMGLESGFGNDMLNIQGSKFMIDGAGSGKTAAVYEPYVDDPNNYGLLLYEEDKMISEITRSIEHGLRVAVHAIGDHAMEIAIKSFENALNVKSTEEIREMRNRIEHCVLPVGDHLERMKQLNLIASSSTGFISQIGDNYCKYFGTERANLMFPHRTYQKYGIVAPGNSDLPVTDANPFTGIYGLVTRKTETGTLFAEHEAISTLDAIKAYTIDAAYAACEEDKLGSISENKLADLIVVSENPLTVDPDHLKDLEVELTMVNGEVLYDKR</sequence>
<dbReference type="Pfam" id="PF07969">
    <property type="entry name" value="Amidohydro_3"/>
    <property type="match status" value="1"/>
</dbReference>
<dbReference type="SUPFAM" id="SSF51338">
    <property type="entry name" value="Composite domain of metallo-dependent hydrolases"/>
    <property type="match status" value="1"/>
</dbReference>
<name>A0AB39HL71_9BACI</name>
<dbReference type="Gene3D" id="3.10.310.70">
    <property type="match status" value="1"/>
</dbReference>
<dbReference type="CDD" id="cd01300">
    <property type="entry name" value="YtcJ_like"/>
    <property type="match status" value="1"/>
</dbReference>
<dbReference type="InterPro" id="IPR033932">
    <property type="entry name" value="YtcJ-like"/>
</dbReference>
<dbReference type="PANTHER" id="PTHR22642:SF2">
    <property type="entry name" value="PROTEIN LONG AFTER FAR-RED 3"/>
    <property type="match status" value="1"/>
</dbReference>
<reference evidence="2" key="1">
    <citation type="submission" date="2024-07" db="EMBL/GenBank/DDBJ databases">
        <title>Halotolerant mesophilic bacterium Ornithinibacillus sp. 4-3, sp. nov., isolated from soil.</title>
        <authorList>
            <person name="Sidarenka A.V."/>
            <person name="Guliayeva D.E."/>
            <person name="Leanovich S.I."/>
            <person name="Hileuskaya K.S."/>
            <person name="Akhremchuk A.E."/>
            <person name="Sikolenko M.A."/>
            <person name="Valentovich L.N."/>
        </authorList>
    </citation>
    <scope>NUCLEOTIDE SEQUENCE</scope>
    <source>
        <strain evidence="2">4-3</strain>
    </source>
</reference>
<dbReference type="RefSeq" id="WP_368652156.1">
    <property type="nucleotide sequence ID" value="NZ_CP162599.1"/>
</dbReference>
<dbReference type="SUPFAM" id="SSF51556">
    <property type="entry name" value="Metallo-dependent hydrolases"/>
    <property type="match status" value="1"/>
</dbReference>
<dbReference type="EMBL" id="CP162599">
    <property type="protein sequence ID" value="XDK31429.1"/>
    <property type="molecule type" value="Genomic_DNA"/>
</dbReference>
<feature type="domain" description="Amidohydrolase 3" evidence="1">
    <location>
        <begin position="49"/>
        <end position="537"/>
    </location>
</feature>
<evidence type="ECO:0000259" key="1">
    <source>
        <dbReference type="Pfam" id="PF07969"/>
    </source>
</evidence>
<keyword evidence="2" id="KW-0378">Hydrolase</keyword>
<proteinExistence type="predicted"/>
<gene>
    <name evidence="2" type="ORF">AB4Y30_10345</name>
</gene>
<dbReference type="AlphaFoldDB" id="A0AB39HL71"/>
<organism evidence="2">
    <name type="scientific">Ornithinibacillus sp. 4-3</name>
    <dbReference type="NCBI Taxonomy" id="3231488"/>
    <lineage>
        <taxon>Bacteria</taxon>
        <taxon>Bacillati</taxon>
        <taxon>Bacillota</taxon>
        <taxon>Bacilli</taxon>
        <taxon>Bacillales</taxon>
        <taxon>Bacillaceae</taxon>
        <taxon>Ornithinibacillus</taxon>
    </lineage>
</organism>
<dbReference type="Gene3D" id="3.20.20.140">
    <property type="entry name" value="Metal-dependent hydrolases"/>
    <property type="match status" value="1"/>
</dbReference>
<protein>
    <submittedName>
        <fullName evidence="2">Amidohydrolase</fullName>
        <ecNumber evidence="2">3.5.-.-</ecNumber>
    </submittedName>
</protein>
<dbReference type="InterPro" id="IPR013108">
    <property type="entry name" value="Amidohydro_3"/>
</dbReference>
<dbReference type="InterPro" id="IPR032466">
    <property type="entry name" value="Metal_Hydrolase"/>
</dbReference>
<dbReference type="EC" id="3.5.-.-" evidence="2"/>
<evidence type="ECO:0000313" key="2">
    <source>
        <dbReference type="EMBL" id="XDK31429.1"/>
    </source>
</evidence>
<dbReference type="GO" id="GO:0016810">
    <property type="term" value="F:hydrolase activity, acting on carbon-nitrogen (but not peptide) bonds"/>
    <property type="evidence" value="ECO:0007669"/>
    <property type="project" value="InterPro"/>
</dbReference>
<dbReference type="InterPro" id="IPR011059">
    <property type="entry name" value="Metal-dep_hydrolase_composite"/>
</dbReference>
<dbReference type="Gene3D" id="2.30.40.10">
    <property type="entry name" value="Urease, subunit C, domain 1"/>
    <property type="match status" value="1"/>
</dbReference>